<sequence length="232" mass="26824">MNAVVDDKEIGRLIIRTHPRARKIVFRTKSDAVYVSVPPGISLKEINRAVEELRGRLVIARRQISRPSIDLDYKIDTYFFQLSLVSGDTDCFFANLKPGYMEIVCPRETDFANEKLQHWLRKVIEESLKKNARNILPLRLDRLARQNGLSYGNVRIGSSRGRWGSCSANKGINLSCFLLLLPVHLVDYVLLHELCHTREMNHGDLFWRLLNELTEGKAFSLREELKQYRAEV</sequence>
<name>A0A5D3EVX4_9BACE</name>
<keyword evidence="3" id="KW-1185">Reference proteome</keyword>
<evidence type="ECO:0000313" key="3">
    <source>
        <dbReference type="Proteomes" id="UP000324383"/>
    </source>
</evidence>
<dbReference type="Proteomes" id="UP000324383">
    <property type="component" value="Unassembled WGS sequence"/>
</dbReference>
<dbReference type="InterPro" id="IPR053136">
    <property type="entry name" value="UTP_pyrophosphatase-like"/>
</dbReference>
<protein>
    <submittedName>
        <fullName evidence="2">M48 family metallopeptidase</fullName>
    </submittedName>
</protein>
<dbReference type="InterPro" id="IPR002725">
    <property type="entry name" value="YgjP-like_metallopeptidase"/>
</dbReference>
<dbReference type="RefSeq" id="WP_148727100.1">
    <property type="nucleotide sequence ID" value="NZ_CP197398.1"/>
</dbReference>
<reference evidence="2 3" key="1">
    <citation type="submission" date="2019-07" db="EMBL/GenBank/DDBJ databases">
        <title>Draft Genome Sequences of Bacteroides pyogenes Strains Isolated from the Uterus Holstein Dairy Cows with Metritis.</title>
        <authorList>
            <person name="Cunha F."/>
            <person name="Galvao K.N."/>
            <person name="Jeon S.J."/>
            <person name="Jeong K.C."/>
        </authorList>
    </citation>
    <scope>NUCLEOTIDE SEQUENCE [LARGE SCALE GENOMIC DNA]</scope>
    <source>
        <strain evidence="2 3">KG-31</strain>
    </source>
</reference>
<dbReference type="EMBL" id="VKLW01000016">
    <property type="protein sequence ID" value="TYK33412.1"/>
    <property type="molecule type" value="Genomic_DNA"/>
</dbReference>
<proteinExistence type="predicted"/>
<feature type="domain" description="YgjP-like metallopeptidase" evidence="1">
    <location>
        <begin position="22"/>
        <end position="227"/>
    </location>
</feature>
<dbReference type="Gene3D" id="3.30.2010.10">
    <property type="entry name" value="Metalloproteases ('zincins'), catalytic domain"/>
    <property type="match status" value="1"/>
</dbReference>
<dbReference type="PANTHER" id="PTHR30399">
    <property type="entry name" value="UNCHARACTERIZED PROTEIN YGJP"/>
    <property type="match status" value="1"/>
</dbReference>
<comment type="caution">
    <text evidence="2">The sequence shown here is derived from an EMBL/GenBank/DDBJ whole genome shotgun (WGS) entry which is preliminary data.</text>
</comment>
<dbReference type="AlphaFoldDB" id="A0A5D3EVX4"/>
<accession>A0A5D3EVX4</accession>
<evidence type="ECO:0000313" key="2">
    <source>
        <dbReference type="EMBL" id="TYK33412.1"/>
    </source>
</evidence>
<gene>
    <name evidence="2" type="ORF">FNJ60_08480</name>
</gene>
<organism evidence="2 3">
    <name type="scientific">Bacteroides pyogenes</name>
    <dbReference type="NCBI Taxonomy" id="310300"/>
    <lineage>
        <taxon>Bacteria</taxon>
        <taxon>Pseudomonadati</taxon>
        <taxon>Bacteroidota</taxon>
        <taxon>Bacteroidia</taxon>
        <taxon>Bacteroidales</taxon>
        <taxon>Bacteroidaceae</taxon>
        <taxon>Bacteroides</taxon>
    </lineage>
</organism>
<dbReference type="Pfam" id="PF01863">
    <property type="entry name" value="YgjP-like"/>
    <property type="match status" value="1"/>
</dbReference>
<dbReference type="CDD" id="cd07344">
    <property type="entry name" value="M48_yhfN_like"/>
    <property type="match status" value="1"/>
</dbReference>
<evidence type="ECO:0000259" key="1">
    <source>
        <dbReference type="Pfam" id="PF01863"/>
    </source>
</evidence>
<dbReference type="PANTHER" id="PTHR30399:SF1">
    <property type="entry name" value="UTP PYROPHOSPHATASE"/>
    <property type="match status" value="1"/>
</dbReference>